<dbReference type="FunFam" id="3.40.1360.10:FF:000002">
    <property type="entry name" value="DNA primase"/>
    <property type="match status" value="1"/>
</dbReference>
<dbReference type="Gene3D" id="1.10.860.10">
    <property type="entry name" value="DNAb Helicase, Chain A"/>
    <property type="match status" value="1"/>
</dbReference>
<dbReference type="InterPro" id="IPR030846">
    <property type="entry name" value="DnaG_bac"/>
</dbReference>
<comment type="cofactor">
    <cofactor evidence="12 13 14">
        <name>Zn(2+)</name>
        <dbReference type="ChEBI" id="CHEBI:29105"/>
    </cofactor>
    <text evidence="12 13 14">Binds 1 zinc ion per monomer.</text>
</comment>
<dbReference type="GO" id="GO:1990077">
    <property type="term" value="C:primosome complex"/>
    <property type="evidence" value="ECO:0007669"/>
    <property type="project" value="UniProtKB-KW"/>
</dbReference>
<dbReference type="EMBL" id="FQYT01000002">
    <property type="protein sequence ID" value="SHI37214.1"/>
    <property type="molecule type" value="Genomic_DNA"/>
</dbReference>
<dbReference type="NCBIfam" id="TIGR01391">
    <property type="entry name" value="dnaG"/>
    <property type="match status" value="1"/>
</dbReference>
<dbReference type="GO" id="GO:0005737">
    <property type="term" value="C:cytoplasm"/>
    <property type="evidence" value="ECO:0007669"/>
    <property type="project" value="TreeGrafter"/>
</dbReference>
<dbReference type="InterPro" id="IPR050219">
    <property type="entry name" value="DnaG_primase"/>
</dbReference>
<dbReference type="InterPro" id="IPR019475">
    <property type="entry name" value="DNA_primase_DnaB-bd"/>
</dbReference>
<dbReference type="GO" id="GO:0003677">
    <property type="term" value="F:DNA binding"/>
    <property type="evidence" value="ECO:0007669"/>
    <property type="project" value="UniProtKB-KW"/>
</dbReference>
<sequence>MYYPENLIEEIRQRSDIADVIAEYVKLEKRGGTYFGLCPFHNEKTPSFSVTPRKQMYYCFGCGEGGNVISFIMKYENFSFVEAVKLLAERSGIALPEVEYSREAKEAADLRSILLEINKEAAKYYHYQLKTPKGSDAYKYFLDRSLTDEIITKFGLGFSNRTSDDLYKYLKSREFSDSLLKESGLVSFDNKGGYDRFHNRAMFPIMDVRNRVIGFGGRVMGEGMPKYLNSPETKIFDKSRNLYGLNFARASRKPDVIICEGYMDVITLHQAGFTNAVASLGTSLTSGHAMLLRRYTKQVLLAYDSDTAGIKAAVRAIPILKGASLSVKVIDMTPYKDPDEFIRNLGKEEFAERINKASNSFLFEVRVLKSKFDLADPEEKTSFYNELAKKLLEFEDELERNNYTEAVAHEISISYESLKKLVNKTALTYDPVKFKESPVSETVSFKKEKDDGIKKSQRILLTWLTEDEFLFEKISDIIDEDDFIEPVYHKVAAVLFEQLRSGSLNPAKILNNFENEEENNEAASLFNEVIPGFEKTEKEKLINDAVIKIKRNSLDYHAGKVQSIEDLQKITRQRAKLQKLHITVE</sequence>
<evidence type="ECO:0000256" key="14">
    <source>
        <dbReference type="PIRSR" id="PIRSR002811-1"/>
    </source>
</evidence>
<evidence type="ECO:0000256" key="4">
    <source>
        <dbReference type="ARBA" id="ARBA00022695"/>
    </source>
</evidence>
<evidence type="ECO:0000259" key="15">
    <source>
        <dbReference type="PROSITE" id="PS50880"/>
    </source>
</evidence>
<keyword evidence="17" id="KW-1185">Reference proteome</keyword>
<dbReference type="Pfam" id="PF13155">
    <property type="entry name" value="Toprim_2"/>
    <property type="match status" value="1"/>
</dbReference>
<comment type="domain">
    <text evidence="12">Contains an N-terminal zinc-binding domain, a central core domain that contains the primase activity, and a C-terminal DnaB-binding domain.</text>
</comment>
<keyword evidence="1 12" id="KW-0240">DNA-directed RNA polymerase</keyword>
<comment type="similarity">
    <text evidence="12 13">Belongs to the DnaG primase family.</text>
</comment>
<dbReference type="Pfam" id="PF08275">
    <property type="entry name" value="DNAG_N"/>
    <property type="match status" value="1"/>
</dbReference>
<dbReference type="SMART" id="SM00400">
    <property type="entry name" value="ZnF_CHCC"/>
    <property type="match status" value="1"/>
</dbReference>
<keyword evidence="2 12" id="KW-0639">Primosome</keyword>
<dbReference type="GO" id="GO:0003899">
    <property type="term" value="F:DNA-directed RNA polymerase activity"/>
    <property type="evidence" value="ECO:0007669"/>
    <property type="project" value="UniProtKB-UniRule"/>
</dbReference>
<dbReference type="FunFam" id="3.90.980.10:FF:000001">
    <property type="entry name" value="DNA primase"/>
    <property type="match status" value="1"/>
</dbReference>
<dbReference type="FunFam" id="3.90.580.10:FF:000001">
    <property type="entry name" value="DNA primase"/>
    <property type="match status" value="1"/>
</dbReference>
<feature type="domain" description="Toprim" evidence="15">
    <location>
        <begin position="254"/>
        <end position="335"/>
    </location>
</feature>
<evidence type="ECO:0000256" key="10">
    <source>
        <dbReference type="ARBA" id="ARBA00023125"/>
    </source>
</evidence>
<keyword evidence="4 12" id="KW-0548">Nucleotidyltransferase</keyword>
<dbReference type="EC" id="2.7.7.101" evidence="12"/>
<dbReference type="InterPro" id="IPR002694">
    <property type="entry name" value="Znf_CHC2"/>
</dbReference>
<evidence type="ECO:0000313" key="17">
    <source>
        <dbReference type="Proteomes" id="UP000184342"/>
    </source>
</evidence>
<dbReference type="SUPFAM" id="SSF57783">
    <property type="entry name" value="Zinc beta-ribbon"/>
    <property type="match status" value="1"/>
</dbReference>
<dbReference type="Gene3D" id="3.40.1360.10">
    <property type="match status" value="1"/>
</dbReference>
<keyword evidence="3 12" id="KW-0808">Transferase</keyword>
<dbReference type="OrthoDB" id="9803773at2"/>
<keyword evidence="7 12" id="KW-0863">Zinc-finger</keyword>
<evidence type="ECO:0000256" key="6">
    <source>
        <dbReference type="ARBA" id="ARBA00022723"/>
    </source>
</evidence>
<dbReference type="GO" id="GO:0008270">
    <property type="term" value="F:zinc ion binding"/>
    <property type="evidence" value="ECO:0007669"/>
    <property type="project" value="UniProtKB-UniRule"/>
</dbReference>
<dbReference type="CDD" id="cd03364">
    <property type="entry name" value="TOPRIM_DnaG_primases"/>
    <property type="match status" value="1"/>
</dbReference>
<dbReference type="AlphaFoldDB" id="A0A1M6AL33"/>
<comment type="subunit">
    <text evidence="12">Monomer. Interacts with DnaB.</text>
</comment>
<dbReference type="Gene3D" id="3.90.580.10">
    <property type="entry name" value="Zinc finger, CHC2-type domain"/>
    <property type="match status" value="1"/>
</dbReference>
<dbReference type="SUPFAM" id="SSF56731">
    <property type="entry name" value="DNA primase core"/>
    <property type="match status" value="1"/>
</dbReference>
<dbReference type="STRING" id="1122934.SAMN02745691_00199"/>
<comment type="catalytic activity">
    <reaction evidence="12">
        <text>ssDNA + n NTP = ssDNA/pppN(pN)n-1 hybrid + (n-1) diphosphate.</text>
        <dbReference type="EC" id="2.7.7.101"/>
    </reaction>
</comment>
<evidence type="ECO:0000313" key="16">
    <source>
        <dbReference type="EMBL" id="SHI37214.1"/>
    </source>
</evidence>
<dbReference type="RefSeq" id="WP_073992493.1">
    <property type="nucleotide sequence ID" value="NZ_FQYT01000002.1"/>
</dbReference>
<dbReference type="Pfam" id="PF01807">
    <property type="entry name" value="Zn_ribbon_DnaG"/>
    <property type="match status" value="1"/>
</dbReference>
<keyword evidence="8 12" id="KW-0862">Zinc</keyword>
<comment type="function">
    <text evidence="12 13">RNA polymerase that catalyzes the synthesis of short RNA molecules used as primers for DNA polymerase during DNA replication.</text>
</comment>
<dbReference type="Proteomes" id="UP000184342">
    <property type="component" value="Unassembled WGS sequence"/>
</dbReference>
<keyword evidence="10 12" id="KW-0238">DNA-binding</keyword>
<dbReference type="PROSITE" id="PS50880">
    <property type="entry name" value="TOPRIM"/>
    <property type="match status" value="1"/>
</dbReference>
<accession>A0A1M6AL33</accession>
<dbReference type="InterPro" id="IPR006171">
    <property type="entry name" value="TOPRIM_dom"/>
</dbReference>
<evidence type="ECO:0000256" key="1">
    <source>
        <dbReference type="ARBA" id="ARBA00022478"/>
    </source>
</evidence>
<evidence type="ECO:0000256" key="7">
    <source>
        <dbReference type="ARBA" id="ARBA00022771"/>
    </source>
</evidence>
<dbReference type="PIRSF" id="PIRSF002811">
    <property type="entry name" value="DnaG"/>
    <property type="match status" value="1"/>
</dbReference>
<evidence type="ECO:0000256" key="13">
    <source>
        <dbReference type="PIRNR" id="PIRNR002811"/>
    </source>
</evidence>
<evidence type="ECO:0000256" key="2">
    <source>
        <dbReference type="ARBA" id="ARBA00022515"/>
    </source>
</evidence>
<gene>
    <name evidence="12" type="primary">dnaG</name>
    <name evidence="16" type="ORF">SAMN02745691_00199</name>
</gene>
<dbReference type="PANTHER" id="PTHR30313">
    <property type="entry name" value="DNA PRIMASE"/>
    <property type="match status" value="1"/>
</dbReference>
<keyword evidence="9" id="KW-0460">Magnesium</keyword>
<dbReference type="HAMAP" id="MF_00974">
    <property type="entry name" value="DNA_primase_DnaG"/>
    <property type="match status" value="1"/>
</dbReference>
<feature type="zinc finger region" description="CHC2-type" evidence="12 14">
    <location>
        <begin position="38"/>
        <end position="62"/>
    </location>
</feature>
<dbReference type="PANTHER" id="PTHR30313:SF2">
    <property type="entry name" value="DNA PRIMASE"/>
    <property type="match status" value="1"/>
</dbReference>
<dbReference type="InterPro" id="IPR016136">
    <property type="entry name" value="DNA_helicase_N/primase_C"/>
</dbReference>
<protein>
    <recommendedName>
        <fullName evidence="12 13">DNA primase</fullName>
        <ecNumber evidence="12">2.7.7.101</ecNumber>
    </recommendedName>
</protein>
<dbReference type="InterPro" id="IPR037068">
    <property type="entry name" value="DNA_primase_core_N_sf"/>
</dbReference>
<dbReference type="InterPro" id="IPR036977">
    <property type="entry name" value="DNA_primase_Znf_CHC2"/>
</dbReference>
<dbReference type="SMART" id="SM00493">
    <property type="entry name" value="TOPRIM"/>
    <property type="match status" value="1"/>
</dbReference>
<name>A0A1M6AL33_9FIRM</name>
<dbReference type="Gene3D" id="3.90.980.10">
    <property type="entry name" value="DNA primase, catalytic core, N-terminal domain"/>
    <property type="match status" value="1"/>
</dbReference>
<keyword evidence="6 12" id="KW-0479">Metal-binding</keyword>
<dbReference type="InterPro" id="IPR034151">
    <property type="entry name" value="TOPRIM_DnaG_bac"/>
</dbReference>
<dbReference type="GO" id="GO:0000428">
    <property type="term" value="C:DNA-directed RNA polymerase complex"/>
    <property type="evidence" value="ECO:0007669"/>
    <property type="project" value="UniProtKB-KW"/>
</dbReference>
<dbReference type="Pfam" id="PF10410">
    <property type="entry name" value="DnaB_bind"/>
    <property type="match status" value="1"/>
</dbReference>
<dbReference type="InterPro" id="IPR013264">
    <property type="entry name" value="DNAG_N"/>
</dbReference>
<evidence type="ECO:0000256" key="3">
    <source>
        <dbReference type="ARBA" id="ARBA00022679"/>
    </source>
</evidence>
<dbReference type="GO" id="GO:0006269">
    <property type="term" value="P:DNA replication, synthesis of primer"/>
    <property type="evidence" value="ECO:0007669"/>
    <property type="project" value="UniProtKB-UniRule"/>
</dbReference>
<keyword evidence="5 12" id="KW-0235">DNA replication</keyword>
<evidence type="ECO:0000256" key="11">
    <source>
        <dbReference type="ARBA" id="ARBA00023163"/>
    </source>
</evidence>
<reference evidence="16 17" key="1">
    <citation type="submission" date="2016-11" db="EMBL/GenBank/DDBJ databases">
        <authorList>
            <person name="Jaros S."/>
            <person name="Januszkiewicz K."/>
            <person name="Wedrychowicz H."/>
        </authorList>
    </citation>
    <scope>NUCLEOTIDE SEQUENCE [LARGE SCALE GENOMIC DNA]</scope>
    <source>
        <strain evidence="16 17">DSM 15970</strain>
    </source>
</reference>
<evidence type="ECO:0000256" key="12">
    <source>
        <dbReference type="HAMAP-Rule" id="MF_00974"/>
    </source>
</evidence>
<dbReference type="InterPro" id="IPR006295">
    <property type="entry name" value="DNA_primase_DnaG"/>
</dbReference>
<organism evidence="16 17">
    <name type="scientific">Parasporobacterium paucivorans DSM 15970</name>
    <dbReference type="NCBI Taxonomy" id="1122934"/>
    <lineage>
        <taxon>Bacteria</taxon>
        <taxon>Bacillati</taxon>
        <taxon>Bacillota</taxon>
        <taxon>Clostridia</taxon>
        <taxon>Lachnospirales</taxon>
        <taxon>Lachnospiraceae</taxon>
        <taxon>Parasporobacterium</taxon>
    </lineage>
</organism>
<keyword evidence="11 12" id="KW-0804">Transcription</keyword>
<evidence type="ECO:0000256" key="9">
    <source>
        <dbReference type="ARBA" id="ARBA00022842"/>
    </source>
</evidence>
<evidence type="ECO:0000256" key="5">
    <source>
        <dbReference type="ARBA" id="ARBA00022705"/>
    </source>
</evidence>
<evidence type="ECO:0000256" key="8">
    <source>
        <dbReference type="ARBA" id="ARBA00022833"/>
    </source>
</evidence>
<proteinExistence type="inferred from homology"/>